<keyword evidence="4" id="KW-1185">Reference proteome</keyword>
<dbReference type="AlphaFoldDB" id="A0A7W7LZQ8"/>
<evidence type="ECO:0000313" key="4">
    <source>
        <dbReference type="Proteomes" id="UP000579523"/>
    </source>
</evidence>
<evidence type="ECO:0000313" key="3">
    <source>
        <dbReference type="EMBL" id="MBB4899307.1"/>
    </source>
</evidence>
<evidence type="ECO:0000259" key="2">
    <source>
        <dbReference type="Pfam" id="PF01695"/>
    </source>
</evidence>
<accession>A0A7W7LZQ8</accession>
<gene>
    <name evidence="3" type="ORF">FHS37_003367</name>
</gene>
<dbReference type="GO" id="GO:0005524">
    <property type="term" value="F:ATP binding"/>
    <property type="evidence" value="ECO:0007669"/>
    <property type="project" value="InterPro"/>
</dbReference>
<comment type="caution">
    <text evidence="3">The sequence shown here is derived from an EMBL/GenBank/DDBJ whole genome shotgun (WGS) entry which is preliminary data.</text>
</comment>
<dbReference type="EMBL" id="JACHJI010000005">
    <property type="protein sequence ID" value="MBB4899307.1"/>
    <property type="molecule type" value="Genomic_DNA"/>
</dbReference>
<sequence>MFEDHVHALRAPGGVARSKIRYDNLEAAVARLPGLSRAGVEADRWIAFKPHFGTGSFSCPPDTEGAPEKGGAEGRIGNFRHNHFLPVLEVADRAVKDRMAYRGLLAELLMAECDDRARRRSERRTKAAGFPREKALRAFDFDARPSIGLATVHALADCEWIKKSQSLRLIGGSGTGHRCGRFQPRRALAALHRTRPCRAVSARGDGPAASGSGRHRDRLAAEIER</sequence>
<reference evidence="3 4" key="1">
    <citation type="submission" date="2020-08" db="EMBL/GenBank/DDBJ databases">
        <title>Genomic Encyclopedia of Type Strains, Phase III (KMG-III): the genomes of soil and plant-associated and newly described type strains.</title>
        <authorList>
            <person name="Whitman W."/>
        </authorList>
    </citation>
    <scope>NUCLEOTIDE SEQUENCE [LARGE SCALE GENOMIC DNA]</scope>
    <source>
        <strain evidence="3 4">CECT 3273</strain>
    </source>
</reference>
<evidence type="ECO:0000256" key="1">
    <source>
        <dbReference type="SAM" id="MobiDB-lite"/>
    </source>
</evidence>
<name>A0A7W7LZQ8_9ACTN</name>
<dbReference type="InterPro" id="IPR002611">
    <property type="entry name" value="IstB_ATP-bd"/>
</dbReference>
<dbReference type="Pfam" id="PF01695">
    <property type="entry name" value="IstB_IS21"/>
    <property type="match status" value="1"/>
</dbReference>
<organism evidence="3 4">
    <name type="scientific">Streptomyces griseomycini</name>
    <dbReference type="NCBI Taxonomy" id="66895"/>
    <lineage>
        <taxon>Bacteria</taxon>
        <taxon>Bacillati</taxon>
        <taxon>Actinomycetota</taxon>
        <taxon>Actinomycetes</taxon>
        <taxon>Kitasatosporales</taxon>
        <taxon>Streptomycetaceae</taxon>
        <taxon>Streptomyces</taxon>
    </lineage>
</organism>
<feature type="region of interest" description="Disordered" evidence="1">
    <location>
        <begin position="199"/>
        <end position="225"/>
    </location>
</feature>
<dbReference type="Proteomes" id="UP000579523">
    <property type="component" value="Unassembled WGS sequence"/>
</dbReference>
<protein>
    <recommendedName>
        <fullName evidence="2">IstB-like ATP-binding domain-containing protein</fullName>
    </recommendedName>
</protein>
<proteinExistence type="predicted"/>
<feature type="domain" description="IstB-like ATP-binding" evidence="2">
    <location>
        <begin position="89"/>
        <end position="177"/>
    </location>
</feature>